<sequence>DSLRTKMAFDVYNMLKENDSNYMLPQSKLVEVNINGNYQGLYLLSERIDRKMMNLDQENIANPKENDIIFKTTDWDGDFFTIPNITNSPWEQLYPNIVDLSQIPINLTQFVINTSEENFFNEAHGIFTIFDKGEIIDNLLFGLLVGHEIIEGSSYYLINNLKNPEGFFFLPWNFAQSWGFSKDGSIPYDLWLNETTNEIKSVCWSKLYYRLLFPSNISINNEFVSEIKNRWGYIRSNLLNSDDLIIYFNKLYSPILNRLFRTTRSNDFLENFADIIENWILTRFSLLDNIFNEQDSIFYDNFKSPFREEDEIFGFSSPAARRHYFKSSLLFSTQKIHEVSIVIQSDYFFDMLNRKHDNDRINERQYMPADISIDNYSMDNTGFRIRGNYNRIYPKDSFKLKFSETELYLGEGLYKYIPENANRRFLGLRRLNLRAAPVDFSLMNEVAGYEIFKILGYPCPRVSWAKLYITETDINGNFTKSKEYKGLYLLTEDIDKTFLNYNFKNPEGNLYKSTEVTANLAYIADLKNFLTWDGRRVYELRTNKMQDDYSDLEKFIYSINLNWSNIQNITNLTLLAKYFAASNFQGNWDDYVFLPHNFFLYSDPNFGFVLLPWDIEQNFNMGFNSLYSYGEPFAPDFRNASLLSGYKGWFDNISLVFGLDPDPRPLWDNLINDINFEIPYNNSHKQIVNNTSSLINQTELWFDFIETTVLTPFNFTDFYIDPVVEWWYPDQIPPGWFNIDKNRVLTFLEGRKQYVSSQIP</sequence>
<dbReference type="InterPro" id="IPR014867">
    <property type="entry name" value="Spore_coat_CotH_CotH2/3/7"/>
</dbReference>
<evidence type="ECO:0008006" key="2">
    <source>
        <dbReference type="Google" id="ProtNLM"/>
    </source>
</evidence>
<dbReference type="AlphaFoldDB" id="A0A0F9R5U2"/>
<dbReference type="PANTHER" id="PTHR40050:SF1">
    <property type="entry name" value="INNER SPORE COAT PROTEIN H"/>
    <property type="match status" value="1"/>
</dbReference>
<name>A0A0F9R5U2_9ZZZZ</name>
<comment type="caution">
    <text evidence="1">The sequence shown here is derived from an EMBL/GenBank/DDBJ whole genome shotgun (WGS) entry which is preliminary data.</text>
</comment>
<proteinExistence type="predicted"/>
<dbReference type="EMBL" id="LAZR01003218">
    <property type="protein sequence ID" value="KKN20676.1"/>
    <property type="molecule type" value="Genomic_DNA"/>
</dbReference>
<protein>
    <recommendedName>
        <fullName evidence="2">Spore coat protein CotH</fullName>
    </recommendedName>
</protein>
<dbReference type="PANTHER" id="PTHR40050">
    <property type="entry name" value="INNER SPORE COAT PROTEIN H"/>
    <property type="match status" value="1"/>
</dbReference>
<dbReference type="Pfam" id="PF08757">
    <property type="entry name" value="CotH"/>
    <property type="match status" value="2"/>
</dbReference>
<reference evidence="1" key="1">
    <citation type="journal article" date="2015" name="Nature">
        <title>Complex archaea that bridge the gap between prokaryotes and eukaryotes.</title>
        <authorList>
            <person name="Spang A."/>
            <person name="Saw J.H."/>
            <person name="Jorgensen S.L."/>
            <person name="Zaremba-Niedzwiedzka K."/>
            <person name="Martijn J."/>
            <person name="Lind A.E."/>
            <person name="van Eijk R."/>
            <person name="Schleper C."/>
            <person name="Guy L."/>
            <person name="Ettema T.J."/>
        </authorList>
    </citation>
    <scope>NUCLEOTIDE SEQUENCE</scope>
</reference>
<feature type="non-terminal residue" evidence="1">
    <location>
        <position position="1"/>
    </location>
</feature>
<accession>A0A0F9R5U2</accession>
<organism evidence="1">
    <name type="scientific">marine sediment metagenome</name>
    <dbReference type="NCBI Taxonomy" id="412755"/>
    <lineage>
        <taxon>unclassified sequences</taxon>
        <taxon>metagenomes</taxon>
        <taxon>ecological metagenomes</taxon>
    </lineage>
</organism>
<gene>
    <name evidence="1" type="ORF">LCGC14_0933060</name>
</gene>
<evidence type="ECO:0000313" key="1">
    <source>
        <dbReference type="EMBL" id="KKN20676.1"/>
    </source>
</evidence>